<comment type="similarity">
    <text evidence="2 8">Belongs to the lactate permease family.</text>
</comment>
<evidence type="ECO:0000313" key="9">
    <source>
        <dbReference type="EMBL" id="MBK8573014.1"/>
    </source>
</evidence>
<dbReference type="Pfam" id="PF02652">
    <property type="entry name" value="Lactate_perm"/>
    <property type="match status" value="1"/>
</dbReference>
<dbReference type="NCBIfam" id="TIGR00795">
    <property type="entry name" value="lctP"/>
    <property type="match status" value="1"/>
</dbReference>
<reference evidence="9 10" key="1">
    <citation type="submission" date="2020-10" db="EMBL/GenBank/DDBJ databases">
        <title>Connecting structure to function with the recovery of over 1000 high-quality activated sludge metagenome-assembled genomes encoding full-length rRNA genes using long-read sequencing.</title>
        <authorList>
            <person name="Singleton C.M."/>
            <person name="Petriglieri F."/>
            <person name="Kristensen J.M."/>
            <person name="Kirkegaard R.H."/>
            <person name="Michaelsen T.Y."/>
            <person name="Andersen M.H."/>
            <person name="Karst S.M."/>
            <person name="Dueholm M.S."/>
            <person name="Nielsen P.H."/>
            <person name="Albertsen M."/>
        </authorList>
    </citation>
    <scope>NUCLEOTIDE SEQUENCE [LARGE SCALE GENOMIC DNA]</scope>
    <source>
        <strain evidence="9">OdNE_18-Q3-R46-58_MAXAC.008</strain>
    </source>
</reference>
<evidence type="ECO:0000256" key="2">
    <source>
        <dbReference type="ARBA" id="ARBA00010100"/>
    </source>
</evidence>
<feature type="transmembrane region" description="Helical" evidence="8">
    <location>
        <begin position="116"/>
        <end position="133"/>
    </location>
</feature>
<dbReference type="Proteomes" id="UP000709959">
    <property type="component" value="Unassembled WGS sequence"/>
</dbReference>
<evidence type="ECO:0000256" key="1">
    <source>
        <dbReference type="ARBA" id="ARBA00004651"/>
    </source>
</evidence>
<feature type="transmembrane region" description="Helical" evidence="8">
    <location>
        <begin position="170"/>
        <end position="188"/>
    </location>
</feature>
<dbReference type="PANTHER" id="PTHR30003">
    <property type="entry name" value="L-LACTATE PERMEASE"/>
    <property type="match status" value="1"/>
</dbReference>
<evidence type="ECO:0000256" key="7">
    <source>
        <dbReference type="ARBA" id="ARBA00023136"/>
    </source>
</evidence>
<accession>A0A936F2N3</accession>
<evidence type="ECO:0000256" key="4">
    <source>
        <dbReference type="ARBA" id="ARBA00022475"/>
    </source>
</evidence>
<gene>
    <name evidence="9" type="ORF">IPN91_10280</name>
</gene>
<keyword evidence="4 8" id="KW-1003">Cell membrane</keyword>
<protein>
    <recommendedName>
        <fullName evidence="8">L-lactate permease</fullName>
    </recommendedName>
</protein>
<keyword evidence="7 8" id="KW-0472">Membrane</keyword>
<feature type="transmembrane region" description="Helical" evidence="8">
    <location>
        <begin position="251"/>
        <end position="269"/>
    </location>
</feature>
<keyword evidence="6 8" id="KW-1133">Transmembrane helix</keyword>
<feature type="transmembrane region" description="Helical" evidence="8">
    <location>
        <begin position="139"/>
        <end position="163"/>
    </location>
</feature>
<evidence type="ECO:0000256" key="3">
    <source>
        <dbReference type="ARBA" id="ARBA00022448"/>
    </source>
</evidence>
<feature type="transmembrane region" description="Helical" evidence="8">
    <location>
        <begin position="70"/>
        <end position="95"/>
    </location>
</feature>
<feature type="transmembrane region" description="Helical" evidence="8">
    <location>
        <begin position="224"/>
        <end position="245"/>
    </location>
</feature>
<feature type="transmembrane region" description="Helical" evidence="8">
    <location>
        <begin position="194"/>
        <end position="217"/>
    </location>
</feature>
<feature type="transmembrane region" description="Helical" evidence="8">
    <location>
        <begin position="300"/>
        <end position="319"/>
    </location>
</feature>
<name>A0A936F2N3_9BACT</name>
<organism evidence="9 10">
    <name type="scientific">Candidatus Geothrix odensensis</name>
    <dbReference type="NCBI Taxonomy" id="2954440"/>
    <lineage>
        <taxon>Bacteria</taxon>
        <taxon>Pseudomonadati</taxon>
        <taxon>Acidobacteriota</taxon>
        <taxon>Holophagae</taxon>
        <taxon>Holophagales</taxon>
        <taxon>Holophagaceae</taxon>
        <taxon>Geothrix</taxon>
    </lineage>
</organism>
<dbReference type="GO" id="GO:0015129">
    <property type="term" value="F:lactate transmembrane transporter activity"/>
    <property type="evidence" value="ECO:0007669"/>
    <property type="project" value="UniProtKB-UniRule"/>
</dbReference>
<comment type="function">
    <text evidence="8">Uptake of L-lactate across the membrane. Can also transport D-lactate and glycolate.</text>
</comment>
<keyword evidence="5 8" id="KW-0812">Transmembrane</keyword>
<proteinExistence type="inferred from homology"/>
<keyword evidence="3 8" id="KW-0813">Transport</keyword>
<dbReference type="GO" id="GO:0005886">
    <property type="term" value="C:plasma membrane"/>
    <property type="evidence" value="ECO:0007669"/>
    <property type="project" value="UniProtKB-SubCell"/>
</dbReference>
<dbReference type="InterPro" id="IPR003804">
    <property type="entry name" value="Lactate_perm"/>
</dbReference>
<dbReference type="AlphaFoldDB" id="A0A936F2N3"/>
<feature type="transmembrane region" description="Helical" evidence="8">
    <location>
        <begin position="371"/>
        <end position="391"/>
    </location>
</feature>
<feature type="transmembrane region" description="Helical" evidence="8">
    <location>
        <begin position="526"/>
        <end position="547"/>
    </location>
</feature>
<feature type="transmembrane region" description="Helical" evidence="8">
    <location>
        <begin position="41"/>
        <end position="58"/>
    </location>
</feature>
<evidence type="ECO:0000256" key="6">
    <source>
        <dbReference type="ARBA" id="ARBA00022989"/>
    </source>
</evidence>
<sequence length="554" mass="58644">MPWNQNYAALNGSLLLTALVVAIPIFFLFWALAVKRMKGHVAGLITLLLMIIISVLVYRMPLSAALSASALGMVTGLFPIGWIILTAVFLFNLTVESGQFEIIKSSISSLSPDRRIQALLIAFSFSAFMEGVAGQGAPVAVAAAMLIGLGFPPLPAAVICLVANTPPVPFGPVGVPTMMMSTVTGIPATTMARAVGIDMAFMALIIPFFMLVVMVGFKRTREVWPAALVAGISYGATSLVISTFFGPELPAITASVVSLLCLVIFIRFWQPKTTWTFEEDKAVGQTASSTSYSAGQIFKAWSPFLILMVVMGIWGTPAFKNYAEKTHHWFLAVPKWPGLDGVVFKAAPIVAKPAAYAASYKWQWLTAPGTAMFLSSLISMAVLGIGPATGAKVFLKTFKQLRFALVTLSAVIGLGFLANYSGMSFTLGLTFAALTGMAFPIFSPVIGLIGVFLTGSVTSSAALFGKLQQVTAIQLGLNPVLTTSANLFGGVMGKLISPQSIAVACAAVGLVGHETDIFRKTLKYSLILLGIVIVVVLLQAFVIPWILPTAPVAS</sequence>
<dbReference type="PANTHER" id="PTHR30003:SF0">
    <property type="entry name" value="GLYCOLATE PERMEASE GLCA-RELATED"/>
    <property type="match status" value="1"/>
</dbReference>
<dbReference type="GO" id="GO:0015295">
    <property type="term" value="F:solute:proton symporter activity"/>
    <property type="evidence" value="ECO:0007669"/>
    <property type="project" value="TreeGrafter"/>
</dbReference>
<comment type="caution">
    <text evidence="9">The sequence shown here is derived from an EMBL/GenBank/DDBJ whole genome shotgun (WGS) entry which is preliminary data.</text>
</comment>
<evidence type="ECO:0000256" key="8">
    <source>
        <dbReference type="RuleBase" id="RU365092"/>
    </source>
</evidence>
<comment type="subcellular location">
    <subcellularLocation>
        <location evidence="1 8">Cell membrane</location>
        <topology evidence="1 8">Multi-pass membrane protein</topology>
    </subcellularLocation>
</comment>
<evidence type="ECO:0000256" key="5">
    <source>
        <dbReference type="ARBA" id="ARBA00022692"/>
    </source>
</evidence>
<feature type="transmembrane region" description="Helical" evidence="8">
    <location>
        <begin position="12"/>
        <end position="34"/>
    </location>
</feature>
<feature type="transmembrane region" description="Helical" evidence="8">
    <location>
        <begin position="403"/>
        <end position="421"/>
    </location>
</feature>
<feature type="transmembrane region" description="Helical" evidence="8">
    <location>
        <begin position="441"/>
        <end position="464"/>
    </location>
</feature>
<dbReference type="EMBL" id="JADKCH010000011">
    <property type="protein sequence ID" value="MBK8573014.1"/>
    <property type="molecule type" value="Genomic_DNA"/>
</dbReference>
<evidence type="ECO:0000313" key="10">
    <source>
        <dbReference type="Proteomes" id="UP000709959"/>
    </source>
</evidence>